<dbReference type="Pfam" id="PF00646">
    <property type="entry name" value="F-box"/>
    <property type="match status" value="1"/>
</dbReference>
<dbReference type="InParanoid" id="E3MUW7"/>
<dbReference type="Proteomes" id="UP000008281">
    <property type="component" value="Unassembled WGS sequence"/>
</dbReference>
<dbReference type="InterPro" id="IPR042317">
    <property type="entry name" value="She-1-like"/>
</dbReference>
<keyword evidence="3" id="KW-1185">Reference proteome</keyword>
<feature type="domain" description="F-box" evidence="1">
    <location>
        <begin position="242"/>
        <end position="280"/>
    </location>
</feature>
<reference evidence="2" key="1">
    <citation type="submission" date="2007-07" db="EMBL/GenBank/DDBJ databases">
        <title>PCAP assembly of the Caenorhabditis remanei genome.</title>
        <authorList>
            <consortium name="The Caenorhabditis remanei Sequencing Consortium"/>
            <person name="Wilson R.K."/>
        </authorList>
    </citation>
    <scope>NUCLEOTIDE SEQUENCE [LARGE SCALE GENOMIC DNA]</scope>
    <source>
        <strain evidence="2">PB4641</strain>
    </source>
</reference>
<dbReference type="InterPro" id="IPR001810">
    <property type="entry name" value="F-box_dom"/>
</dbReference>
<name>E3MUW7_CAERE</name>
<organism evidence="3">
    <name type="scientific">Caenorhabditis remanei</name>
    <name type="common">Caenorhabditis vulgaris</name>
    <dbReference type="NCBI Taxonomy" id="31234"/>
    <lineage>
        <taxon>Eukaryota</taxon>
        <taxon>Metazoa</taxon>
        <taxon>Ecdysozoa</taxon>
        <taxon>Nematoda</taxon>
        <taxon>Chromadorea</taxon>
        <taxon>Rhabditida</taxon>
        <taxon>Rhabditina</taxon>
        <taxon>Rhabditomorpha</taxon>
        <taxon>Rhabditoidea</taxon>
        <taxon>Rhabditidae</taxon>
        <taxon>Peloderinae</taxon>
        <taxon>Caenorhabditis</taxon>
    </lineage>
</organism>
<accession>E3MUW7</accession>
<dbReference type="eggNOG" id="ENOG502RUHF">
    <property type="taxonomic scope" value="Eukaryota"/>
</dbReference>
<protein>
    <recommendedName>
        <fullName evidence="1">F-box domain-containing protein</fullName>
    </recommendedName>
</protein>
<evidence type="ECO:0000259" key="1">
    <source>
        <dbReference type="Pfam" id="PF00646"/>
    </source>
</evidence>
<sequence length="448" mass="53123">MNQGEVDDWELRLLIAEIDKKSINKVYNYKNLLSKLQEVRKEINKDNFILDEHMLDEIESGRDELIEYEDILVSSDYLESDFNFSDLPEELKRKCLNYLEERPVMNETDHEIVLSTIQKIQIEINQCHSVIDEDMLDLIDSGRDEIENQSTDYEFDLNFERTLPVELRSRCMNYLGSSEGRYVLRFPKIDTDNEIALSTIQKIQMEINQNDFVIEEDLLDLIDSGRDEIENSENEVKFDTNWNDLSPTLKMRCMEYLDFEDSLCLRATSRTEKSLIDSYRMKLDVVQLFPEEDVFMSVMRNFKYSELKIPKINTFGSDRNLIYLERFTHSLSYILNHFNITKLEVFEISGMHTHVLKRLHQLVAPQSIHVKYLYSNLLHSTSSFFLHCCWNRMESIIFENFRIFHVKELKKIPSVKTAKRVHFVDSDGSMKQWREAMERSRAGEAARR</sequence>
<proteinExistence type="predicted"/>
<dbReference type="EMBL" id="DS268480">
    <property type="protein sequence ID" value="EFP09901.1"/>
    <property type="molecule type" value="Genomic_DNA"/>
</dbReference>
<dbReference type="PANTHER" id="PTHR31006:SF3">
    <property type="entry name" value="F-BOX DOMAIN-CONTAINING PROTEIN-RELATED"/>
    <property type="match status" value="1"/>
</dbReference>
<dbReference type="STRING" id="31234.E3MUW7"/>
<dbReference type="PANTHER" id="PTHR31006">
    <property type="entry name" value="F-BOX DOMAIN-CONTAINING PROTEIN-RELATED-RELATED"/>
    <property type="match status" value="1"/>
</dbReference>
<gene>
    <name evidence="2" type="ORF">CRE_21354</name>
</gene>
<evidence type="ECO:0000313" key="2">
    <source>
        <dbReference type="EMBL" id="EFP09901.1"/>
    </source>
</evidence>
<evidence type="ECO:0000313" key="3">
    <source>
        <dbReference type="Proteomes" id="UP000008281"/>
    </source>
</evidence>
<dbReference type="HOGENOM" id="CLU_611440_0_0_1"/>
<dbReference type="AlphaFoldDB" id="E3MUW7"/>